<dbReference type="SUPFAM" id="SSF103473">
    <property type="entry name" value="MFS general substrate transporter"/>
    <property type="match status" value="2"/>
</dbReference>
<feature type="transmembrane region" description="Helical" evidence="5">
    <location>
        <begin position="169"/>
        <end position="194"/>
    </location>
</feature>
<dbReference type="InterPro" id="IPR005828">
    <property type="entry name" value="MFS_sugar_transport-like"/>
</dbReference>
<dbReference type="Pfam" id="PF00083">
    <property type="entry name" value="Sugar_tr"/>
    <property type="match status" value="2"/>
</dbReference>
<dbReference type="EMBL" id="OD003502">
    <property type="protein sequence ID" value="CAD7408005.1"/>
    <property type="molecule type" value="Genomic_DNA"/>
</dbReference>
<comment type="subcellular location">
    <subcellularLocation>
        <location evidence="1">Membrane</location>
        <topology evidence="1">Multi-pass membrane protein</topology>
    </subcellularLocation>
</comment>
<evidence type="ECO:0000256" key="1">
    <source>
        <dbReference type="ARBA" id="ARBA00004141"/>
    </source>
</evidence>
<evidence type="ECO:0000256" key="5">
    <source>
        <dbReference type="SAM" id="Phobius"/>
    </source>
</evidence>
<evidence type="ECO:0000313" key="6">
    <source>
        <dbReference type="EMBL" id="CAD7408005.1"/>
    </source>
</evidence>
<organism evidence="6">
    <name type="scientific">Timema poppense</name>
    <name type="common">Walking stick</name>
    <dbReference type="NCBI Taxonomy" id="170557"/>
    <lineage>
        <taxon>Eukaryota</taxon>
        <taxon>Metazoa</taxon>
        <taxon>Ecdysozoa</taxon>
        <taxon>Arthropoda</taxon>
        <taxon>Hexapoda</taxon>
        <taxon>Insecta</taxon>
        <taxon>Pterygota</taxon>
        <taxon>Neoptera</taxon>
        <taxon>Polyneoptera</taxon>
        <taxon>Phasmatodea</taxon>
        <taxon>Timematodea</taxon>
        <taxon>Timematoidea</taxon>
        <taxon>Timematidae</taxon>
        <taxon>Timema</taxon>
    </lineage>
</organism>
<evidence type="ECO:0000256" key="2">
    <source>
        <dbReference type="ARBA" id="ARBA00022692"/>
    </source>
</evidence>
<reference evidence="6" key="1">
    <citation type="submission" date="2020-11" db="EMBL/GenBank/DDBJ databases">
        <authorList>
            <person name="Tran Van P."/>
        </authorList>
    </citation>
    <scope>NUCLEOTIDE SEQUENCE</scope>
</reference>
<accession>A0A7R9H3X0</accession>
<dbReference type="PANTHER" id="PTHR48021:SF1">
    <property type="entry name" value="GH07001P-RELATED"/>
    <property type="match status" value="1"/>
</dbReference>
<dbReference type="InterPro" id="IPR036259">
    <property type="entry name" value="MFS_trans_sf"/>
</dbReference>
<keyword evidence="4 5" id="KW-0472">Membrane</keyword>
<dbReference type="GO" id="GO:0022857">
    <property type="term" value="F:transmembrane transporter activity"/>
    <property type="evidence" value="ECO:0007669"/>
    <property type="project" value="InterPro"/>
</dbReference>
<dbReference type="Gene3D" id="1.20.1250.20">
    <property type="entry name" value="MFS general substrate transporter like domains"/>
    <property type="match status" value="4"/>
</dbReference>
<dbReference type="AlphaFoldDB" id="A0A7R9H3X0"/>
<protein>
    <recommendedName>
        <fullName evidence="7">Major facilitator superfamily (MFS) profile domain-containing protein</fullName>
    </recommendedName>
</protein>
<dbReference type="InterPro" id="IPR050549">
    <property type="entry name" value="MFS_Trehalose_Transporter"/>
</dbReference>
<feature type="transmembrane region" description="Helical" evidence="5">
    <location>
        <begin position="230"/>
        <end position="250"/>
    </location>
</feature>
<feature type="transmembrane region" description="Helical" evidence="5">
    <location>
        <begin position="283"/>
        <end position="305"/>
    </location>
</feature>
<name>A0A7R9H3X0_TIMPO</name>
<feature type="transmembrane region" description="Helical" evidence="5">
    <location>
        <begin position="317"/>
        <end position="343"/>
    </location>
</feature>
<dbReference type="PANTHER" id="PTHR48021">
    <property type="match status" value="1"/>
</dbReference>
<dbReference type="PRINTS" id="PR00171">
    <property type="entry name" value="SUGRTRNSPORT"/>
</dbReference>
<feature type="transmembrane region" description="Helical" evidence="5">
    <location>
        <begin position="66"/>
        <end position="86"/>
    </location>
</feature>
<evidence type="ECO:0000256" key="3">
    <source>
        <dbReference type="ARBA" id="ARBA00022989"/>
    </source>
</evidence>
<feature type="transmembrane region" description="Helical" evidence="5">
    <location>
        <begin position="206"/>
        <end position="224"/>
    </location>
</feature>
<evidence type="ECO:0008006" key="7">
    <source>
        <dbReference type="Google" id="ProtNLM"/>
    </source>
</evidence>
<dbReference type="PROSITE" id="PS00217">
    <property type="entry name" value="SUGAR_TRANSPORT_2"/>
    <property type="match status" value="2"/>
</dbReference>
<dbReference type="InterPro" id="IPR005829">
    <property type="entry name" value="Sugar_transporter_CS"/>
</dbReference>
<sequence length="370" mass="40998">MTQDVPCIYAGRFISGISLGITTTINPIYVDEIAEDSVRGALGIYLELMSNTGVLWSFVVGSFAPFLWFSVSSAVIPVIFFGAFIWMPESPTYLIATGHELQAIDSLKWLRAVKGNENKFIENEIRSMITYGSLSVVCVLGVVFVAIFVPETKGKSREQTESQLAETHIPYLYAGRFVSGLSVGVTTAINPIYVDEIAEDEVRGTLGIYVELMITVGILWSFIIGSYSPYMWFSISSAVIPVIFFGAFMFMPESPIHLLAAGHEMKAEEALRWLRVDRVGRRVLLLISLTSMSICHALFAINFGLRNYNLDPATYSFIPLFAMSVYFIAFSLGMGPIPWFMVAELSPSESKEKIGSAKPEGSLKNKFKIN</sequence>
<keyword evidence="2 5" id="KW-0812">Transmembrane</keyword>
<proteinExistence type="predicted"/>
<gene>
    <name evidence="6" type="ORF">TPSB3V08_LOCUS6155</name>
</gene>
<keyword evidence="3 5" id="KW-1133">Transmembrane helix</keyword>
<dbReference type="InterPro" id="IPR003663">
    <property type="entry name" value="Sugar/inositol_transpt"/>
</dbReference>
<feature type="transmembrane region" description="Helical" evidence="5">
    <location>
        <begin position="128"/>
        <end position="149"/>
    </location>
</feature>
<dbReference type="GO" id="GO:0016020">
    <property type="term" value="C:membrane"/>
    <property type="evidence" value="ECO:0007669"/>
    <property type="project" value="UniProtKB-SubCell"/>
</dbReference>
<evidence type="ECO:0000256" key="4">
    <source>
        <dbReference type="ARBA" id="ARBA00023136"/>
    </source>
</evidence>